<feature type="compositionally biased region" description="Gly residues" evidence="7">
    <location>
        <begin position="86"/>
        <end position="98"/>
    </location>
</feature>
<dbReference type="GO" id="GO:0032259">
    <property type="term" value="P:methylation"/>
    <property type="evidence" value="ECO:0007669"/>
    <property type="project" value="UniProtKB-KW"/>
</dbReference>
<evidence type="ECO:0000256" key="7">
    <source>
        <dbReference type="SAM" id="MobiDB-lite"/>
    </source>
</evidence>
<feature type="region of interest" description="Disordered" evidence="7">
    <location>
        <begin position="1"/>
        <end position="100"/>
    </location>
</feature>
<evidence type="ECO:0000313" key="9">
    <source>
        <dbReference type="Proteomes" id="UP000288216"/>
    </source>
</evidence>
<evidence type="ECO:0000256" key="6">
    <source>
        <dbReference type="ARBA" id="ARBA00023242"/>
    </source>
</evidence>
<gene>
    <name evidence="8" type="ORF">scyTo_0024323</name>
</gene>
<comment type="caution">
    <text evidence="8">The sequence shown here is derived from an EMBL/GenBank/DDBJ whole genome shotgun (WGS) entry which is preliminary data.</text>
</comment>
<name>A0A401QEL0_SCYTO</name>
<evidence type="ECO:0000256" key="2">
    <source>
        <dbReference type="ARBA" id="ARBA00022603"/>
    </source>
</evidence>
<comment type="subcellular location">
    <subcellularLocation>
        <location evidence="1">Nucleus</location>
    </subcellularLocation>
</comment>
<evidence type="ECO:0000256" key="4">
    <source>
        <dbReference type="ARBA" id="ARBA00022691"/>
    </source>
</evidence>
<keyword evidence="9" id="KW-1185">Reference proteome</keyword>
<dbReference type="PANTHER" id="PTHR45814:SF3">
    <property type="entry name" value="HISTONE-LYSINE N-METHYLTRANSFERASE SETD1A"/>
    <property type="match status" value="1"/>
</dbReference>
<evidence type="ECO:0000256" key="5">
    <source>
        <dbReference type="ARBA" id="ARBA00022853"/>
    </source>
</evidence>
<feature type="non-terminal residue" evidence="8">
    <location>
        <position position="292"/>
    </location>
</feature>
<dbReference type="OMA" id="RLGSQWG"/>
<dbReference type="AlphaFoldDB" id="A0A401QEL0"/>
<reference evidence="8 9" key="1">
    <citation type="journal article" date="2018" name="Nat. Ecol. Evol.">
        <title>Shark genomes provide insights into elasmobranch evolution and the origin of vertebrates.</title>
        <authorList>
            <person name="Hara Y"/>
            <person name="Yamaguchi K"/>
            <person name="Onimaru K"/>
            <person name="Kadota M"/>
            <person name="Koyanagi M"/>
            <person name="Keeley SD"/>
            <person name="Tatsumi K"/>
            <person name="Tanaka K"/>
            <person name="Motone F"/>
            <person name="Kageyama Y"/>
            <person name="Nozu R"/>
            <person name="Adachi N"/>
            <person name="Nishimura O"/>
            <person name="Nakagawa R"/>
            <person name="Tanegashima C"/>
            <person name="Kiyatake I"/>
            <person name="Matsumoto R"/>
            <person name="Murakumo K"/>
            <person name="Nishida K"/>
            <person name="Terakita A"/>
            <person name="Kuratani S"/>
            <person name="Sato K"/>
            <person name="Hyodo S Kuraku.S."/>
        </authorList>
    </citation>
    <scope>NUCLEOTIDE SEQUENCE [LARGE SCALE GENOMIC DNA]</scope>
</reference>
<evidence type="ECO:0000256" key="3">
    <source>
        <dbReference type="ARBA" id="ARBA00022679"/>
    </source>
</evidence>
<keyword evidence="5" id="KW-0156">Chromatin regulator</keyword>
<sequence>DVAPLPPLPELGADAGWAEAHGRGERRGPARTHGDTVANGEDDALAHSSGEDMEISDDEAGEQPAGERIEVAPSGPGYTGFSLAPGHGGGEEGGGGARGTTSFGPHIYNFVNSLELMSRLGSQWGGMPMSFQMQTQMLSRLQQLMRAKGAAGGGGEPFPLYPVEALGFGAQQPYGAYRVPERDGRAYLGREPQPLLPLSSSTTTTTAATTTSSTSLSTSSGAAYEIYEYAGRSWPFEGQKEDPHLSTVDSVLANLIQEMKSIMKRDINRKMVEMVAFRTFDEWWERKEQKAK</sequence>
<feature type="region of interest" description="Disordered" evidence="7">
    <location>
        <begin position="189"/>
        <end position="216"/>
    </location>
</feature>
<organism evidence="8 9">
    <name type="scientific">Scyliorhinus torazame</name>
    <name type="common">Cloudy catshark</name>
    <name type="synonym">Catulus torazame</name>
    <dbReference type="NCBI Taxonomy" id="75743"/>
    <lineage>
        <taxon>Eukaryota</taxon>
        <taxon>Metazoa</taxon>
        <taxon>Chordata</taxon>
        <taxon>Craniata</taxon>
        <taxon>Vertebrata</taxon>
        <taxon>Chondrichthyes</taxon>
        <taxon>Elasmobranchii</taxon>
        <taxon>Galeomorphii</taxon>
        <taxon>Galeoidea</taxon>
        <taxon>Carcharhiniformes</taxon>
        <taxon>Scyliorhinidae</taxon>
        <taxon>Scyliorhinus</taxon>
    </lineage>
</organism>
<keyword evidence="2" id="KW-0489">Methyltransferase</keyword>
<keyword evidence="3" id="KW-0808">Transferase</keyword>
<feature type="compositionally biased region" description="Acidic residues" evidence="7">
    <location>
        <begin position="51"/>
        <end position="61"/>
    </location>
</feature>
<keyword evidence="6" id="KW-0539">Nucleus</keyword>
<feature type="compositionally biased region" description="Low complexity" evidence="7">
    <location>
        <begin position="198"/>
        <end position="216"/>
    </location>
</feature>
<dbReference type="PANTHER" id="PTHR45814">
    <property type="entry name" value="HISTONE-LYSINE N-METHYLTRANSFERASE SETD1"/>
    <property type="match status" value="1"/>
</dbReference>
<feature type="non-terminal residue" evidence="8">
    <location>
        <position position="1"/>
    </location>
</feature>
<dbReference type="OrthoDB" id="308383at2759"/>
<dbReference type="STRING" id="75743.A0A401QEL0"/>
<accession>A0A401QEL0</accession>
<evidence type="ECO:0000256" key="1">
    <source>
        <dbReference type="ARBA" id="ARBA00004123"/>
    </source>
</evidence>
<evidence type="ECO:0000313" key="8">
    <source>
        <dbReference type="EMBL" id="GCB83782.1"/>
    </source>
</evidence>
<feature type="compositionally biased region" description="Basic and acidic residues" evidence="7">
    <location>
        <begin position="20"/>
        <end position="34"/>
    </location>
</feature>
<dbReference type="EMBL" id="BFAA01043326">
    <property type="protein sequence ID" value="GCB83782.1"/>
    <property type="molecule type" value="Genomic_DNA"/>
</dbReference>
<dbReference type="InterPro" id="IPR044570">
    <property type="entry name" value="Set1-like"/>
</dbReference>
<dbReference type="GO" id="GO:0048188">
    <property type="term" value="C:Set1C/COMPASS complex"/>
    <property type="evidence" value="ECO:0007669"/>
    <property type="project" value="TreeGrafter"/>
</dbReference>
<proteinExistence type="predicted"/>
<protein>
    <submittedName>
        <fullName evidence="8">Uncharacterized protein</fullName>
    </submittedName>
</protein>
<dbReference type="Proteomes" id="UP000288216">
    <property type="component" value="Unassembled WGS sequence"/>
</dbReference>
<dbReference type="GO" id="GO:0042800">
    <property type="term" value="F:histone H3K4 methyltransferase activity"/>
    <property type="evidence" value="ECO:0007669"/>
    <property type="project" value="InterPro"/>
</dbReference>
<keyword evidence="4" id="KW-0949">S-adenosyl-L-methionine</keyword>